<comment type="caution">
    <text evidence="1">The sequence shown here is derived from an EMBL/GenBank/DDBJ whole genome shotgun (WGS) entry which is preliminary data.</text>
</comment>
<name>A0A4C1X7U7_EUMVA</name>
<organism evidence="1 2">
    <name type="scientific">Eumeta variegata</name>
    <name type="common">Bagworm moth</name>
    <name type="synonym">Eumeta japonica</name>
    <dbReference type="NCBI Taxonomy" id="151549"/>
    <lineage>
        <taxon>Eukaryota</taxon>
        <taxon>Metazoa</taxon>
        <taxon>Ecdysozoa</taxon>
        <taxon>Arthropoda</taxon>
        <taxon>Hexapoda</taxon>
        <taxon>Insecta</taxon>
        <taxon>Pterygota</taxon>
        <taxon>Neoptera</taxon>
        <taxon>Endopterygota</taxon>
        <taxon>Lepidoptera</taxon>
        <taxon>Glossata</taxon>
        <taxon>Ditrysia</taxon>
        <taxon>Tineoidea</taxon>
        <taxon>Psychidae</taxon>
        <taxon>Oiketicinae</taxon>
        <taxon>Eumeta</taxon>
    </lineage>
</organism>
<gene>
    <name evidence="1" type="ORF">EVAR_39103_1</name>
</gene>
<sequence length="119" mass="13835">MRTTNGQFQFQLQKKSYEPIRNAEAFSPTNGSAGDSPTVWAWPMISSIEMYRSICFVRYECEGFIAWSFGRNPLECGRRGSFTYVPAKPYVLTYFMYVPLSISFLLNEIAELTKYRRKP</sequence>
<dbReference type="EMBL" id="BGZK01000734">
    <property type="protein sequence ID" value="GBP58414.1"/>
    <property type="molecule type" value="Genomic_DNA"/>
</dbReference>
<dbReference type="Proteomes" id="UP000299102">
    <property type="component" value="Unassembled WGS sequence"/>
</dbReference>
<protein>
    <submittedName>
        <fullName evidence="1">Uncharacterized protein</fullName>
    </submittedName>
</protein>
<accession>A0A4C1X7U7</accession>
<evidence type="ECO:0000313" key="1">
    <source>
        <dbReference type="EMBL" id="GBP58414.1"/>
    </source>
</evidence>
<dbReference type="AlphaFoldDB" id="A0A4C1X7U7"/>
<keyword evidence="2" id="KW-1185">Reference proteome</keyword>
<evidence type="ECO:0000313" key="2">
    <source>
        <dbReference type="Proteomes" id="UP000299102"/>
    </source>
</evidence>
<reference evidence="1 2" key="1">
    <citation type="journal article" date="2019" name="Commun. Biol.">
        <title>The bagworm genome reveals a unique fibroin gene that provides high tensile strength.</title>
        <authorList>
            <person name="Kono N."/>
            <person name="Nakamura H."/>
            <person name="Ohtoshi R."/>
            <person name="Tomita M."/>
            <person name="Numata K."/>
            <person name="Arakawa K."/>
        </authorList>
    </citation>
    <scope>NUCLEOTIDE SEQUENCE [LARGE SCALE GENOMIC DNA]</scope>
</reference>
<proteinExistence type="predicted"/>